<evidence type="ECO:0000256" key="2">
    <source>
        <dbReference type="ARBA" id="ARBA00022964"/>
    </source>
</evidence>
<dbReference type="PANTHER" id="PTHR33711">
    <property type="entry name" value="DIOXYGENASE, PUTATIVE (AFU_ORTHOLOGUE AFUA_2G02910)-RELATED"/>
    <property type="match status" value="1"/>
</dbReference>
<dbReference type="InterPro" id="IPR000627">
    <property type="entry name" value="Intradiol_dOase_C"/>
</dbReference>
<evidence type="ECO:0000259" key="4">
    <source>
        <dbReference type="PROSITE" id="PS00083"/>
    </source>
</evidence>
<dbReference type="GO" id="GO:0018578">
    <property type="term" value="F:protocatechuate 3,4-dioxygenase activity"/>
    <property type="evidence" value="ECO:0007669"/>
    <property type="project" value="InterPro"/>
</dbReference>
<dbReference type="NCBIfam" id="TIGR02423">
    <property type="entry name" value="protocat_alph"/>
    <property type="match status" value="1"/>
</dbReference>
<keyword evidence="3" id="KW-0560">Oxidoreductase</keyword>
<comment type="similarity">
    <text evidence="1">Belongs to the intradiol ring-cleavage dioxygenase family.</text>
</comment>
<accession>A0A8J3MZY2</accession>
<dbReference type="Proteomes" id="UP000597444">
    <property type="component" value="Unassembled WGS sequence"/>
</dbReference>
<dbReference type="PANTHER" id="PTHR33711:SF9">
    <property type="entry name" value="PROTOCATECHUATE 3,4-DIOXYGENASE ALPHA CHAIN"/>
    <property type="match status" value="1"/>
</dbReference>
<dbReference type="PROSITE" id="PS51257">
    <property type="entry name" value="PROKAR_LIPOPROTEIN"/>
    <property type="match status" value="1"/>
</dbReference>
<dbReference type="CDD" id="cd03463">
    <property type="entry name" value="3_4-PCD_alpha"/>
    <property type="match status" value="1"/>
</dbReference>
<dbReference type="InterPro" id="IPR015889">
    <property type="entry name" value="Intradiol_dOase_core"/>
</dbReference>
<dbReference type="AlphaFoldDB" id="A0A8J3MZY2"/>
<evidence type="ECO:0000313" key="5">
    <source>
        <dbReference type="EMBL" id="GHO90685.1"/>
    </source>
</evidence>
<gene>
    <name evidence="5" type="primary">pcaG</name>
    <name evidence="5" type="ORF">KSF_007330</name>
</gene>
<dbReference type="PROSITE" id="PS00083">
    <property type="entry name" value="INTRADIOL_DIOXYGENAS"/>
    <property type="match status" value="1"/>
</dbReference>
<keyword evidence="6" id="KW-1185">Reference proteome</keyword>
<dbReference type="Pfam" id="PF00775">
    <property type="entry name" value="Dioxygenase_C"/>
    <property type="match status" value="1"/>
</dbReference>
<dbReference type="EMBL" id="BNJK01000001">
    <property type="protein sequence ID" value="GHO90685.1"/>
    <property type="molecule type" value="Genomic_DNA"/>
</dbReference>
<reference evidence="5" key="1">
    <citation type="submission" date="2020-10" db="EMBL/GenBank/DDBJ databases">
        <title>Taxonomic study of unclassified bacteria belonging to the class Ktedonobacteria.</title>
        <authorList>
            <person name="Yabe S."/>
            <person name="Wang C.M."/>
            <person name="Zheng Y."/>
            <person name="Sakai Y."/>
            <person name="Cavaletti L."/>
            <person name="Monciardini P."/>
            <person name="Donadio S."/>
        </authorList>
    </citation>
    <scope>NUCLEOTIDE SEQUENCE</scope>
    <source>
        <strain evidence="5">ID150040</strain>
    </source>
</reference>
<dbReference type="SUPFAM" id="SSF49482">
    <property type="entry name" value="Aromatic compound dioxygenase"/>
    <property type="match status" value="1"/>
</dbReference>
<sequence length="193" mass="21091">MSKPGLTPSQTVGPFFSSCLLREGACRNELTQPETRGERIRIEGRVIDGDGLPVPDSMVEIWQANADGRYNHSADQGSAALDPTFTGFGRSGTDEQGHYWFETVKPGAVHFDASRLQAPHICVTVFARGLLNHLVTRLYFADETTNADDPVLNCVPEERRGTLLAKRKAESGAAVYCFDIILQGAGETAFFNL</sequence>
<dbReference type="RefSeq" id="WP_220201633.1">
    <property type="nucleotide sequence ID" value="NZ_BNJK01000001.1"/>
</dbReference>
<evidence type="ECO:0000256" key="3">
    <source>
        <dbReference type="ARBA" id="ARBA00023002"/>
    </source>
</evidence>
<organism evidence="5 6">
    <name type="scientific">Reticulibacter mediterranei</name>
    <dbReference type="NCBI Taxonomy" id="2778369"/>
    <lineage>
        <taxon>Bacteria</taxon>
        <taxon>Bacillati</taxon>
        <taxon>Chloroflexota</taxon>
        <taxon>Ktedonobacteria</taxon>
        <taxon>Ktedonobacterales</taxon>
        <taxon>Reticulibacteraceae</taxon>
        <taxon>Reticulibacter</taxon>
    </lineage>
</organism>
<dbReference type="Gene3D" id="2.60.130.10">
    <property type="entry name" value="Aromatic compound dioxygenase"/>
    <property type="match status" value="1"/>
</dbReference>
<name>A0A8J3MZY2_9CHLR</name>
<dbReference type="InterPro" id="IPR012786">
    <property type="entry name" value="Protocat_dOase_a"/>
</dbReference>
<feature type="domain" description="Intradiol ring-cleavage dioxygenases" evidence="4">
    <location>
        <begin position="42"/>
        <end position="70"/>
    </location>
</feature>
<evidence type="ECO:0000256" key="1">
    <source>
        <dbReference type="ARBA" id="ARBA00007825"/>
    </source>
</evidence>
<dbReference type="InterPro" id="IPR050770">
    <property type="entry name" value="Intradiol_RC_Dioxygenase"/>
</dbReference>
<comment type="caution">
    <text evidence="5">The sequence shown here is derived from an EMBL/GenBank/DDBJ whole genome shotgun (WGS) entry which is preliminary data.</text>
</comment>
<keyword evidence="2" id="KW-0223">Dioxygenase</keyword>
<evidence type="ECO:0000313" key="6">
    <source>
        <dbReference type="Proteomes" id="UP000597444"/>
    </source>
</evidence>
<dbReference type="GO" id="GO:0008199">
    <property type="term" value="F:ferric iron binding"/>
    <property type="evidence" value="ECO:0007669"/>
    <property type="project" value="InterPro"/>
</dbReference>
<protein>
    <submittedName>
        <fullName evidence="5">Protocatechuate 3,4-dioxygenase subunit alpha</fullName>
    </submittedName>
</protein>
<proteinExistence type="inferred from homology"/>